<evidence type="ECO:0000256" key="2">
    <source>
        <dbReference type="ARBA" id="ARBA00010337"/>
    </source>
</evidence>
<proteinExistence type="inferred from homology"/>
<feature type="domain" description="Gamma tubulin complex component protein N-terminal" evidence="8">
    <location>
        <begin position="24"/>
        <end position="337"/>
    </location>
</feature>
<dbReference type="GO" id="GO:0000922">
    <property type="term" value="C:spindle pole"/>
    <property type="evidence" value="ECO:0007669"/>
    <property type="project" value="InterPro"/>
</dbReference>
<evidence type="ECO:0000313" key="10">
    <source>
        <dbReference type="Proteomes" id="UP001107558"/>
    </source>
</evidence>
<evidence type="ECO:0000256" key="4">
    <source>
        <dbReference type="ARBA" id="ARBA00022701"/>
    </source>
</evidence>
<dbReference type="GO" id="GO:0005874">
    <property type="term" value="C:microtubule"/>
    <property type="evidence" value="ECO:0007669"/>
    <property type="project" value="UniProtKB-KW"/>
</dbReference>
<keyword evidence="3 6" id="KW-0963">Cytoplasm</keyword>
<dbReference type="GO" id="GO:0007020">
    <property type="term" value="P:microtubule nucleation"/>
    <property type="evidence" value="ECO:0007669"/>
    <property type="project" value="InterPro"/>
</dbReference>
<evidence type="ECO:0000256" key="5">
    <source>
        <dbReference type="ARBA" id="ARBA00023212"/>
    </source>
</evidence>
<dbReference type="InterPro" id="IPR042241">
    <property type="entry name" value="GCP_C_sf"/>
</dbReference>
<name>A0A9J6BVJ4_POLVA</name>
<dbReference type="PANTHER" id="PTHR19302:SF27">
    <property type="entry name" value="GAMMA-TUBULIN COMPLEX COMPONENT 4"/>
    <property type="match status" value="1"/>
</dbReference>
<dbReference type="AlphaFoldDB" id="A0A9J6BVJ4"/>
<dbReference type="GO" id="GO:0000930">
    <property type="term" value="C:gamma-tubulin complex"/>
    <property type="evidence" value="ECO:0007669"/>
    <property type="project" value="TreeGrafter"/>
</dbReference>
<reference evidence="9" key="1">
    <citation type="submission" date="2021-03" db="EMBL/GenBank/DDBJ databases">
        <title>Chromosome level genome of the anhydrobiotic midge Polypedilum vanderplanki.</title>
        <authorList>
            <person name="Yoshida Y."/>
            <person name="Kikawada T."/>
            <person name="Gusev O."/>
        </authorList>
    </citation>
    <scope>NUCLEOTIDE SEQUENCE</scope>
    <source>
        <strain evidence="9">NIAS01</strain>
        <tissue evidence="9">Whole body or cell culture</tissue>
    </source>
</reference>
<keyword evidence="4 6" id="KW-0493">Microtubule</keyword>
<dbReference type="GO" id="GO:0043015">
    <property type="term" value="F:gamma-tubulin binding"/>
    <property type="evidence" value="ECO:0007669"/>
    <property type="project" value="InterPro"/>
</dbReference>
<evidence type="ECO:0000259" key="7">
    <source>
        <dbReference type="Pfam" id="PF04130"/>
    </source>
</evidence>
<dbReference type="GO" id="GO:0051321">
    <property type="term" value="P:meiotic cell cycle"/>
    <property type="evidence" value="ECO:0007669"/>
    <property type="project" value="TreeGrafter"/>
</dbReference>
<gene>
    <name evidence="9" type="ORF">PVAND_003756</name>
</gene>
<dbReference type="GO" id="GO:0000278">
    <property type="term" value="P:mitotic cell cycle"/>
    <property type="evidence" value="ECO:0007669"/>
    <property type="project" value="TreeGrafter"/>
</dbReference>
<dbReference type="GO" id="GO:0051011">
    <property type="term" value="F:microtubule minus-end binding"/>
    <property type="evidence" value="ECO:0007669"/>
    <property type="project" value="TreeGrafter"/>
</dbReference>
<organism evidence="9 10">
    <name type="scientific">Polypedilum vanderplanki</name>
    <name type="common">Sleeping chironomid midge</name>
    <dbReference type="NCBI Taxonomy" id="319348"/>
    <lineage>
        <taxon>Eukaryota</taxon>
        <taxon>Metazoa</taxon>
        <taxon>Ecdysozoa</taxon>
        <taxon>Arthropoda</taxon>
        <taxon>Hexapoda</taxon>
        <taxon>Insecta</taxon>
        <taxon>Pterygota</taxon>
        <taxon>Neoptera</taxon>
        <taxon>Endopterygota</taxon>
        <taxon>Diptera</taxon>
        <taxon>Nematocera</taxon>
        <taxon>Chironomoidea</taxon>
        <taxon>Chironomidae</taxon>
        <taxon>Chironominae</taxon>
        <taxon>Polypedilum</taxon>
        <taxon>Polypedilum</taxon>
    </lineage>
</organism>
<dbReference type="OrthoDB" id="78652at2759"/>
<dbReference type="GO" id="GO:0031122">
    <property type="term" value="P:cytoplasmic microtubule organization"/>
    <property type="evidence" value="ECO:0007669"/>
    <property type="project" value="TreeGrafter"/>
</dbReference>
<comment type="caution">
    <text evidence="9">The sequence shown here is derived from an EMBL/GenBank/DDBJ whole genome shotgun (WGS) entry which is preliminary data.</text>
</comment>
<dbReference type="Pfam" id="PF17681">
    <property type="entry name" value="GCP_N_terminal"/>
    <property type="match status" value="1"/>
</dbReference>
<dbReference type="Gene3D" id="1.20.120.1900">
    <property type="entry name" value="Gamma-tubulin complex, C-terminal domain"/>
    <property type="match status" value="1"/>
</dbReference>
<dbReference type="InterPro" id="IPR040457">
    <property type="entry name" value="GCP_C"/>
</dbReference>
<dbReference type="PANTHER" id="PTHR19302">
    <property type="entry name" value="GAMMA TUBULIN COMPLEX PROTEIN"/>
    <property type="match status" value="1"/>
</dbReference>
<dbReference type="GO" id="GO:0051225">
    <property type="term" value="P:spindle assembly"/>
    <property type="evidence" value="ECO:0007669"/>
    <property type="project" value="TreeGrafter"/>
</dbReference>
<evidence type="ECO:0000259" key="8">
    <source>
        <dbReference type="Pfam" id="PF17681"/>
    </source>
</evidence>
<dbReference type="InterPro" id="IPR007259">
    <property type="entry name" value="GCP"/>
</dbReference>
<sequence length="648" mass="76433">MIHDVILSLITEKEPQIIRELLNEDISSQYIHPAEIKILKDIVKIANQFRDIKKFILIYGTDQDELAIEKIDPENRLVGFYIRQFANGIDNVLENYYYAVTQLERKFLIKPTVSLMFIFHELEKFRPVFEFLQKLISGIETQKLHGCQILEYLEDNSMHGNKHIQEAIQTIQKSVYSIFIQQLYQWLNGKLIDKYEEFFISNADVCASSEKKPVYSTQSSVNTFHSSDHSLLIGLWQYDINFDMLPHYFPKSWAEKVLFIGRTVLTLNSKSNPLNNKTFSSPELTALCHDNIEYEKKLYEKFHQLQQPNKLTILTFELIIDEIKLNVTELLSNLAIKDADLIKQLELFKDFYLLGRGELFYEFIGQLNQLYVKSVTDHTVRDINRLFHASAVSVNYQDCAELFQFELNKNEVDESIIESRGLFQYLTLTYKIKSPLHLIFSPKVLIKYNELFRFLIRVRKIQYDLQMLWCYHREKKIQGKNDIVQFRNKLMFLINNLMYYLHVDVLESQFSIMMDKIKETKDFEKIIRAHSCFQANILSLCFHLETINPMVKSMQTSLVMENPVLAVFKKIFKLCEEFTAFALTPPKKTEEFDEYDKLTFTNFEDVFGSLVDELFRMLSTNSAAVAITQLLLRLDFNYWFSTKNTTRD</sequence>
<evidence type="ECO:0000256" key="3">
    <source>
        <dbReference type="ARBA" id="ARBA00022490"/>
    </source>
</evidence>
<evidence type="ECO:0000256" key="1">
    <source>
        <dbReference type="ARBA" id="ARBA00004267"/>
    </source>
</evidence>
<evidence type="ECO:0000256" key="6">
    <source>
        <dbReference type="RuleBase" id="RU363050"/>
    </source>
</evidence>
<keyword evidence="10" id="KW-1185">Reference proteome</keyword>
<dbReference type="Pfam" id="PF04130">
    <property type="entry name" value="GCP_C_terminal"/>
    <property type="match status" value="1"/>
</dbReference>
<dbReference type="InterPro" id="IPR041470">
    <property type="entry name" value="GCP_N"/>
</dbReference>
<comment type="similarity">
    <text evidence="2 6">Belongs to the TUBGCP family.</text>
</comment>
<comment type="subcellular location">
    <subcellularLocation>
        <location evidence="1 6">Cytoplasm</location>
        <location evidence="1 6">Cytoskeleton</location>
        <location evidence="1 6">Microtubule organizing center</location>
    </subcellularLocation>
</comment>
<accession>A0A9J6BVJ4</accession>
<protein>
    <recommendedName>
        <fullName evidence="6">Gamma-tubulin complex component</fullName>
    </recommendedName>
</protein>
<dbReference type="Proteomes" id="UP001107558">
    <property type="component" value="Chromosome 3"/>
</dbReference>
<keyword evidence="5 6" id="KW-0206">Cytoskeleton</keyword>
<feature type="domain" description="Gamma tubulin complex component C-terminal" evidence="7">
    <location>
        <begin position="341"/>
        <end position="640"/>
    </location>
</feature>
<dbReference type="EMBL" id="JADBJN010000003">
    <property type="protein sequence ID" value="KAG5673736.1"/>
    <property type="molecule type" value="Genomic_DNA"/>
</dbReference>
<evidence type="ECO:0000313" key="9">
    <source>
        <dbReference type="EMBL" id="KAG5673736.1"/>
    </source>
</evidence>